<sequence>MYQLHAFNPQQFLQQNWQKQPTLIRGGFPGFVDLLDEHDLAGLAQEPDIDARIVSRQGNNWQVAQGPFDDFTPHCHGQWSLLVQGVDLYLDEATELLNAFNFIPRWRIDDLMVSYSVPGAGVGPHLDQYDVFIIQGKGRRHWQVGDKGQYTEHRPHPLLGQVEAFEPIIDAVLEPGDILYIPPGFPHCGEAIEPSLNYSVGFRAPNQQDLLSSLADFALQQEGLTQRYQDPDLKSRALSGEVLSCEVEKIRALLQASLQGPAFTQWLGSFLSRGPQEESFEDGELPLHALFDYLQSGQPLQRRLDYKGVWLQTDSPQVQLHLGELNTTLDKHLLPYLEPMLSQACWEKPDNLADETLMSLCQAILPLVNAGVWEPIED</sequence>
<dbReference type="SMART" id="SM00558">
    <property type="entry name" value="JmjC"/>
    <property type="match status" value="1"/>
</dbReference>
<name>A0A917Z081_9ALTE</name>
<dbReference type="Pfam" id="PF08007">
    <property type="entry name" value="JmjC_2"/>
    <property type="match status" value="1"/>
</dbReference>
<accession>A0A917Z081</accession>
<gene>
    <name evidence="5" type="ORF">GCM10010982_27690</name>
</gene>
<keyword evidence="6" id="KW-1185">Reference proteome</keyword>
<dbReference type="InterPro" id="IPR003347">
    <property type="entry name" value="JmjC_dom"/>
</dbReference>
<feature type="domain" description="JmjC" evidence="4">
    <location>
        <begin position="92"/>
        <end position="219"/>
    </location>
</feature>
<dbReference type="SUPFAM" id="SSF51197">
    <property type="entry name" value="Clavaminate synthase-like"/>
    <property type="match status" value="1"/>
</dbReference>
<keyword evidence="2" id="KW-0479">Metal-binding</keyword>
<dbReference type="GO" id="GO:0005840">
    <property type="term" value="C:ribosome"/>
    <property type="evidence" value="ECO:0007669"/>
    <property type="project" value="UniProtKB-KW"/>
</dbReference>
<protein>
    <submittedName>
        <fullName evidence="5">50S ribosomal protein L16 arginine hydroxylase</fullName>
    </submittedName>
</protein>
<evidence type="ECO:0000259" key="4">
    <source>
        <dbReference type="PROSITE" id="PS51184"/>
    </source>
</evidence>
<reference evidence="5" key="1">
    <citation type="journal article" date="2014" name="Int. J. Syst. Evol. Microbiol.">
        <title>Complete genome sequence of Corynebacterium casei LMG S-19264T (=DSM 44701T), isolated from a smear-ripened cheese.</title>
        <authorList>
            <consortium name="US DOE Joint Genome Institute (JGI-PGF)"/>
            <person name="Walter F."/>
            <person name="Albersmeier A."/>
            <person name="Kalinowski J."/>
            <person name="Ruckert C."/>
        </authorList>
    </citation>
    <scope>NUCLEOTIDE SEQUENCE</scope>
    <source>
        <strain evidence="5">CGMCC 1.7086</strain>
    </source>
</reference>
<dbReference type="PROSITE" id="PS51184">
    <property type="entry name" value="JMJC"/>
    <property type="match status" value="1"/>
</dbReference>
<keyword evidence="5" id="KW-0689">Ribosomal protein</keyword>
<evidence type="ECO:0000256" key="2">
    <source>
        <dbReference type="ARBA" id="ARBA00022723"/>
    </source>
</evidence>
<dbReference type="InterPro" id="IPR039994">
    <property type="entry name" value="NO66-like"/>
</dbReference>
<dbReference type="PANTHER" id="PTHR13096:SF8">
    <property type="entry name" value="RIBOSOMAL OXYGENASE 1"/>
    <property type="match status" value="1"/>
</dbReference>
<dbReference type="PANTHER" id="PTHR13096">
    <property type="entry name" value="MINA53 MYC INDUCED NUCLEAR ANTIGEN"/>
    <property type="match status" value="1"/>
</dbReference>
<dbReference type="GO" id="GO:0046872">
    <property type="term" value="F:metal ion binding"/>
    <property type="evidence" value="ECO:0007669"/>
    <property type="project" value="UniProtKB-KW"/>
</dbReference>
<dbReference type="Gene3D" id="2.60.120.650">
    <property type="entry name" value="Cupin"/>
    <property type="match status" value="1"/>
</dbReference>
<dbReference type="Proteomes" id="UP000606935">
    <property type="component" value="Unassembled WGS sequence"/>
</dbReference>
<keyword evidence="5" id="KW-0687">Ribonucleoprotein</keyword>
<reference evidence="5" key="2">
    <citation type="submission" date="2020-09" db="EMBL/GenBank/DDBJ databases">
        <authorList>
            <person name="Sun Q."/>
            <person name="Zhou Y."/>
        </authorList>
    </citation>
    <scope>NUCLEOTIDE SEQUENCE</scope>
    <source>
        <strain evidence="5">CGMCC 1.7086</strain>
    </source>
</reference>
<comment type="cofactor">
    <cofactor evidence="1">
        <name>Fe(2+)</name>
        <dbReference type="ChEBI" id="CHEBI:29033"/>
    </cofactor>
</comment>
<evidence type="ECO:0000313" key="5">
    <source>
        <dbReference type="EMBL" id="GGO71579.1"/>
    </source>
</evidence>
<dbReference type="Gene3D" id="3.40.366.30">
    <property type="entry name" value="50S ribosomal protein L16 arginine hydroxylase, Chain A, Domain 2"/>
    <property type="match status" value="1"/>
</dbReference>
<evidence type="ECO:0000313" key="6">
    <source>
        <dbReference type="Proteomes" id="UP000606935"/>
    </source>
</evidence>
<organism evidence="5 6">
    <name type="scientific">Bowmanella pacifica</name>
    <dbReference type="NCBI Taxonomy" id="502051"/>
    <lineage>
        <taxon>Bacteria</taxon>
        <taxon>Pseudomonadati</taxon>
        <taxon>Pseudomonadota</taxon>
        <taxon>Gammaproteobacteria</taxon>
        <taxon>Alteromonadales</taxon>
        <taxon>Alteromonadaceae</taxon>
        <taxon>Bowmanella</taxon>
    </lineage>
</organism>
<keyword evidence="3" id="KW-0408">Iron</keyword>
<dbReference type="RefSeq" id="WP_188696305.1">
    <property type="nucleotide sequence ID" value="NZ_BMLS01000004.1"/>
</dbReference>
<evidence type="ECO:0000256" key="3">
    <source>
        <dbReference type="ARBA" id="ARBA00023004"/>
    </source>
</evidence>
<proteinExistence type="predicted"/>
<evidence type="ECO:0000256" key="1">
    <source>
        <dbReference type="ARBA" id="ARBA00001954"/>
    </source>
</evidence>
<dbReference type="GO" id="GO:0016706">
    <property type="term" value="F:2-oxoglutarate-dependent dioxygenase activity"/>
    <property type="evidence" value="ECO:0007669"/>
    <property type="project" value="TreeGrafter"/>
</dbReference>
<dbReference type="AlphaFoldDB" id="A0A917Z081"/>
<dbReference type="EMBL" id="BMLS01000004">
    <property type="protein sequence ID" value="GGO71579.1"/>
    <property type="molecule type" value="Genomic_DNA"/>
</dbReference>
<comment type="caution">
    <text evidence="5">The sequence shown here is derived from an EMBL/GenBank/DDBJ whole genome shotgun (WGS) entry which is preliminary data.</text>
</comment>